<dbReference type="EMBL" id="OC856533">
    <property type="protein sequence ID" value="CAD7623897.1"/>
    <property type="molecule type" value="Genomic_DNA"/>
</dbReference>
<dbReference type="InterPro" id="IPR042855">
    <property type="entry name" value="V_SNARE_CC"/>
</dbReference>
<keyword evidence="1" id="KW-0175">Coiled coil</keyword>
<gene>
    <name evidence="3" type="ORF">OSB1V03_LOCUS4344</name>
</gene>
<organism evidence="3">
    <name type="scientific">Medioppia subpectinata</name>
    <dbReference type="NCBI Taxonomy" id="1979941"/>
    <lineage>
        <taxon>Eukaryota</taxon>
        <taxon>Metazoa</taxon>
        <taxon>Ecdysozoa</taxon>
        <taxon>Arthropoda</taxon>
        <taxon>Chelicerata</taxon>
        <taxon>Arachnida</taxon>
        <taxon>Acari</taxon>
        <taxon>Acariformes</taxon>
        <taxon>Sarcoptiformes</taxon>
        <taxon>Oribatida</taxon>
        <taxon>Brachypylina</taxon>
        <taxon>Oppioidea</taxon>
        <taxon>Oppiidae</taxon>
        <taxon>Medioppia</taxon>
    </lineage>
</organism>
<dbReference type="InterPro" id="IPR001388">
    <property type="entry name" value="Synaptobrevin-like"/>
</dbReference>
<dbReference type="OrthoDB" id="10042941at2759"/>
<dbReference type="Gene3D" id="1.20.5.110">
    <property type="match status" value="1"/>
</dbReference>
<evidence type="ECO:0000313" key="3">
    <source>
        <dbReference type="EMBL" id="CAD7623897.1"/>
    </source>
</evidence>
<dbReference type="EMBL" id="CAJPIZ010001958">
    <property type="protein sequence ID" value="CAG2104327.1"/>
    <property type="molecule type" value="Genomic_DNA"/>
</dbReference>
<keyword evidence="4" id="KW-1185">Reference proteome</keyword>
<reference evidence="3" key="1">
    <citation type="submission" date="2020-11" db="EMBL/GenBank/DDBJ databases">
        <authorList>
            <person name="Tran Van P."/>
        </authorList>
    </citation>
    <scope>NUCLEOTIDE SEQUENCE</scope>
</reference>
<name>A0A7R9PXS4_9ACAR</name>
<dbReference type="PANTHER" id="PTHR45701">
    <property type="entry name" value="SYNAPTOBREVIN FAMILY MEMBER"/>
    <property type="match status" value="1"/>
</dbReference>
<proteinExistence type="predicted"/>
<dbReference type="GO" id="GO:0016020">
    <property type="term" value="C:membrane"/>
    <property type="evidence" value="ECO:0007669"/>
    <property type="project" value="InterPro"/>
</dbReference>
<dbReference type="AlphaFoldDB" id="A0A7R9PXS4"/>
<evidence type="ECO:0000313" key="4">
    <source>
        <dbReference type="Proteomes" id="UP000759131"/>
    </source>
</evidence>
<dbReference type="PRINTS" id="PR00219">
    <property type="entry name" value="SYNAPTOBREVN"/>
</dbReference>
<dbReference type="Proteomes" id="UP000759131">
    <property type="component" value="Unassembled WGS sequence"/>
</dbReference>
<sequence length="102" mass="11972">MIKIKARQVSKFKIDEAAHLIVFYRLNYYGKRAQANEVVDIMKSNVNKVNERGYKLDDLSERATALQEGAGNFKTSAKRMRQHYWWQNYKLKIILASIGVYK</sequence>
<accession>A0A7R9PXS4</accession>
<evidence type="ECO:0000256" key="1">
    <source>
        <dbReference type="PROSITE-ProRule" id="PRU00290"/>
    </source>
</evidence>
<evidence type="ECO:0000259" key="2">
    <source>
        <dbReference type="PROSITE" id="PS50892"/>
    </source>
</evidence>
<dbReference type="Pfam" id="PF00957">
    <property type="entry name" value="Synaptobrevin"/>
    <property type="match status" value="1"/>
</dbReference>
<protein>
    <recommendedName>
        <fullName evidence="2">V-SNARE coiled-coil homology domain-containing protein</fullName>
    </recommendedName>
</protein>
<dbReference type="SUPFAM" id="SSF58038">
    <property type="entry name" value="SNARE fusion complex"/>
    <property type="match status" value="1"/>
</dbReference>
<dbReference type="InterPro" id="IPR016444">
    <property type="entry name" value="Synaptobrevin/VAMP"/>
</dbReference>
<dbReference type="GO" id="GO:0016192">
    <property type="term" value="P:vesicle-mediated transport"/>
    <property type="evidence" value="ECO:0007669"/>
    <property type="project" value="InterPro"/>
</dbReference>
<feature type="domain" description="V-SNARE coiled-coil homology" evidence="2">
    <location>
        <begin position="27"/>
        <end position="87"/>
    </location>
</feature>
<dbReference type="PROSITE" id="PS50892">
    <property type="entry name" value="V_SNARE"/>
    <property type="match status" value="1"/>
</dbReference>